<keyword evidence="4" id="KW-1185">Reference proteome</keyword>
<feature type="region of interest" description="Disordered" evidence="1">
    <location>
        <begin position="210"/>
        <end position="236"/>
    </location>
</feature>
<dbReference type="InterPro" id="IPR024593">
    <property type="entry name" value="DUF3444"/>
</dbReference>
<gene>
    <name evidence="3" type="ORF">VNO80_28974</name>
</gene>
<organism evidence="3 4">
    <name type="scientific">Phaseolus coccineus</name>
    <name type="common">Scarlet runner bean</name>
    <name type="synonym">Phaseolus multiflorus</name>
    <dbReference type="NCBI Taxonomy" id="3886"/>
    <lineage>
        <taxon>Eukaryota</taxon>
        <taxon>Viridiplantae</taxon>
        <taxon>Streptophyta</taxon>
        <taxon>Embryophyta</taxon>
        <taxon>Tracheophyta</taxon>
        <taxon>Spermatophyta</taxon>
        <taxon>Magnoliopsida</taxon>
        <taxon>eudicotyledons</taxon>
        <taxon>Gunneridae</taxon>
        <taxon>Pentapetalae</taxon>
        <taxon>rosids</taxon>
        <taxon>fabids</taxon>
        <taxon>Fabales</taxon>
        <taxon>Fabaceae</taxon>
        <taxon>Papilionoideae</taxon>
        <taxon>50 kb inversion clade</taxon>
        <taxon>NPAAA clade</taxon>
        <taxon>indigoferoid/millettioid clade</taxon>
        <taxon>Phaseoleae</taxon>
        <taxon>Phaseolus</taxon>
    </lineage>
</organism>
<evidence type="ECO:0000256" key="1">
    <source>
        <dbReference type="SAM" id="MobiDB-lite"/>
    </source>
</evidence>
<evidence type="ECO:0000313" key="4">
    <source>
        <dbReference type="Proteomes" id="UP001374584"/>
    </source>
</evidence>
<sequence>MVQVYKCLAFEGLVFDVVFEQQDSLFLGGSLAWGSATPTPFEPGFESGFWMECNKEEAVRAKEIAEQRMRNKDFNGARKFALKAQQLYPDLENINQMLIVCDVHCFAEQKLLGDEMDWYKILQIERTADDTTIRKQYRKFALQLHPDKNKFAGAEAAFKLIGEAQRVLLDGEKRSRLDMNLRRVPMNRTTMQSHHQQNVQMNFNPVMQTSVRPNFTNLNPHQQQQSGQTSQQGPNGGRPTFWTMCTFCSVRYEYYREVLNRSLRCQHCNRPFIAYDVTMQGRIPATNSSQQAFGVQNYSQNHGAFNVGVGSQGNFDTRRSNIESHENKGHTVDDPVKPRGKRRRKRAAEFSESSESVGSTDSDSDSEEVIHYGNDVFSTHREENPRRSTRQKHQVSYKENVSDDEGTGSPSGAGEVEHGEAAKINEQNGLAADKKDQRQVKQKQSFYSTDSVLNIKEELKEVREKEAVGVSKTDKTSEHSLSKSTNQPDNFVYPDAEFSDFDKDKKEGSFAAGQIWAVYDTVDGMPRFYALIRKVLSPGFKLQITWFEPDAEEKDEIHWINEQLPVACGKHRLGDTENTEDRLMFSHLIVCEKIGRRTYKVYPRKGETWALFKNWDIKWHMDVESHRQYDFEFVEILSDYIEGVGVVVVYLAKLKGFVSLFTKMDGGKHTIQIPSAELFRFSHRVPSFKMTGQERVGVPVGSWELDPVSLPMHMEEIAVPGDLDVNVGHGPSSGNGTRSSDMLKFARKVDVSTAKLNLERNNSSKENKDPGDYTGSDPSASAADAFEIPDPEFYNFDAGRSIEKFQVGQIWAFYGDEDGLPKYYGQIKRIRTRPVLELQVTYLTNCWLPENSVRWEDKDMLISIGIFKIKTGASPCTYTDTYSISHQVQAIVDSKKKEYDIFPRKGEIWALYKNWTTKIKRSDLENLEYDVVEVVGENDLWMDVLPLELVSGYNSVFKGKSNAGSAVTMKIFWKELLRFSHQIPAFKLSEEHGGNLRGFWELDPGALPLHYFSSK</sequence>
<dbReference type="EMBL" id="JAYMYR010000011">
    <property type="protein sequence ID" value="KAK7332225.1"/>
    <property type="molecule type" value="Genomic_DNA"/>
</dbReference>
<feature type="compositionally biased region" description="Low complexity" evidence="1">
    <location>
        <begin position="350"/>
        <end position="361"/>
    </location>
</feature>
<feature type="domain" description="J" evidence="2">
    <location>
        <begin position="117"/>
        <end position="181"/>
    </location>
</feature>
<dbReference type="PROSITE" id="PS50076">
    <property type="entry name" value="DNAJ_2"/>
    <property type="match status" value="1"/>
</dbReference>
<dbReference type="SUPFAM" id="SSF46565">
    <property type="entry name" value="Chaperone J-domain"/>
    <property type="match status" value="1"/>
</dbReference>
<evidence type="ECO:0000313" key="3">
    <source>
        <dbReference type="EMBL" id="KAK7332225.1"/>
    </source>
</evidence>
<feature type="region of interest" description="Disordered" evidence="1">
    <location>
        <begin position="304"/>
        <end position="416"/>
    </location>
</feature>
<evidence type="ECO:0000259" key="2">
    <source>
        <dbReference type="PROSITE" id="PS50076"/>
    </source>
</evidence>
<accession>A0AAN9QBZ6</accession>
<name>A0AAN9QBZ6_PHACN</name>
<dbReference type="SMART" id="SM00271">
    <property type="entry name" value="DnaJ"/>
    <property type="match status" value="1"/>
</dbReference>
<comment type="caution">
    <text evidence="3">The sequence shown here is derived from an EMBL/GenBank/DDBJ whole genome shotgun (WGS) entry which is preliminary data.</text>
</comment>
<dbReference type="PANTHER" id="PTHR45089">
    <property type="entry name" value="DNAJ HEAT SHOCK AMINO-TERMINAL DOMAIN PROTEIN-RELATED"/>
    <property type="match status" value="1"/>
</dbReference>
<dbReference type="AlphaFoldDB" id="A0AAN9QBZ6"/>
<protein>
    <recommendedName>
        <fullName evidence="2">J domain-containing protein</fullName>
    </recommendedName>
</protein>
<feature type="region of interest" description="Disordered" evidence="1">
    <location>
        <begin position="756"/>
        <end position="784"/>
    </location>
</feature>
<feature type="region of interest" description="Disordered" evidence="1">
    <location>
        <begin position="464"/>
        <end position="492"/>
    </location>
</feature>
<dbReference type="Gene3D" id="1.10.287.110">
    <property type="entry name" value="DnaJ domain"/>
    <property type="match status" value="1"/>
</dbReference>
<dbReference type="CDD" id="cd06257">
    <property type="entry name" value="DnaJ"/>
    <property type="match status" value="1"/>
</dbReference>
<dbReference type="PANTHER" id="PTHR45089:SF24">
    <property type="entry name" value="DNAJ HEAT SHOCK N-TERMINAL DOMAIN-CONTAINING PROTEIN"/>
    <property type="match status" value="1"/>
</dbReference>
<dbReference type="InterPro" id="IPR036869">
    <property type="entry name" value="J_dom_sf"/>
</dbReference>
<proteinExistence type="predicted"/>
<feature type="compositionally biased region" description="Low complexity" evidence="1">
    <location>
        <begin position="222"/>
        <end position="233"/>
    </location>
</feature>
<dbReference type="Proteomes" id="UP001374584">
    <property type="component" value="Unassembled WGS sequence"/>
</dbReference>
<dbReference type="Pfam" id="PF00226">
    <property type="entry name" value="DnaJ"/>
    <property type="match status" value="1"/>
</dbReference>
<dbReference type="InterPro" id="IPR001623">
    <property type="entry name" value="DnaJ_domain"/>
</dbReference>
<feature type="compositionally biased region" description="Basic and acidic residues" evidence="1">
    <location>
        <begin position="464"/>
        <end position="481"/>
    </location>
</feature>
<feature type="compositionally biased region" description="Basic and acidic residues" evidence="1">
    <location>
        <begin position="316"/>
        <end position="337"/>
    </location>
</feature>
<reference evidence="3 4" key="1">
    <citation type="submission" date="2024-01" db="EMBL/GenBank/DDBJ databases">
        <title>The genomes of 5 underutilized Papilionoideae crops provide insights into root nodulation and disease resistanc.</title>
        <authorList>
            <person name="Jiang F."/>
        </authorList>
    </citation>
    <scope>NUCLEOTIDE SEQUENCE [LARGE SCALE GENOMIC DNA]</scope>
    <source>
        <strain evidence="3">JINMINGXINNONG_FW02</strain>
        <tissue evidence="3">Leaves</tissue>
    </source>
</reference>
<feature type="compositionally biased region" description="Polar residues" evidence="1">
    <location>
        <begin position="210"/>
        <end position="221"/>
    </location>
</feature>
<feature type="compositionally biased region" description="Basic and acidic residues" evidence="1">
    <location>
        <begin position="762"/>
        <end position="771"/>
    </location>
</feature>
<dbReference type="Pfam" id="PF11926">
    <property type="entry name" value="DUF3444"/>
    <property type="match status" value="2"/>
</dbReference>
<dbReference type="PRINTS" id="PR00625">
    <property type="entry name" value="JDOMAIN"/>
</dbReference>